<evidence type="ECO:0000256" key="5">
    <source>
        <dbReference type="ARBA" id="ARBA00037982"/>
    </source>
</evidence>
<dbReference type="Pfam" id="PF00069">
    <property type="entry name" value="Pkinase"/>
    <property type="match status" value="1"/>
</dbReference>
<reference evidence="7" key="1">
    <citation type="journal article" date="2020" name="Stud. Mycol.">
        <title>101 Dothideomycetes genomes: a test case for predicting lifestyles and emergence of pathogens.</title>
        <authorList>
            <person name="Haridas S."/>
            <person name="Albert R."/>
            <person name="Binder M."/>
            <person name="Bloem J."/>
            <person name="Labutti K."/>
            <person name="Salamov A."/>
            <person name="Andreopoulos B."/>
            <person name="Baker S."/>
            <person name="Barry K."/>
            <person name="Bills G."/>
            <person name="Bluhm B."/>
            <person name="Cannon C."/>
            <person name="Castanera R."/>
            <person name="Culley D."/>
            <person name="Daum C."/>
            <person name="Ezra D."/>
            <person name="Gonzalez J."/>
            <person name="Henrissat B."/>
            <person name="Kuo A."/>
            <person name="Liang C."/>
            <person name="Lipzen A."/>
            <person name="Lutzoni F."/>
            <person name="Magnuson J."/>
            <person name="Mondo S."/>
            <person name="Nolan M."/>
            <person name="Ohm R."/>
            <person name="Pangilinan J."/>
            <person name="Park H.-J."/>
            <person name="Ramirez L."/>
            <person name="Alfaro M."/>
            <person name="Sun H."/>
            <person name="Tritt A."/>
            <person name="Yoshinaga Y."/>
            <person name="Zwiers L.-H."/>
            <person name="Turgeon B."/>
            <person name="Goodwin S."/>
            <person name="Spatafora J."/>
            <person name="Crous P."/>
            <person name="Grigoriev I."/>
        </authorList>
    </citation>
    <scope>NUCLEOTIDE SEQUENCE</scope>
    <source>
        <strain evidence="7">CBS 207.26</strain>
    </source>
</reference>
<comment type="similarity">
    <text evidence="5">Belongs to the protein kinase superfamily. Ser/Thr protein kinase family. GCN2 subfamily.</text>
</comment>
<proteinExistence type="inferred from homology"/>
<gene>
    <name evidence="7" type="ORF">K469DRAFT_581189</name>
</gene>
<evidence type="ECO:0000256" key="2">
    <source>
        <dbReference type="ARBA" id="ARBA00022741"/>
    </source>
</evidence>
<dbReference type="GO" id="GO:0005737">
    <property type="term" value="C:cytoplasm"/>
    <property type="evidence" value="ECO:0007669"/>
    <property type="project" value="TreeGrafter"/>
</dbReference>
<evidence type="ECO:0000256" key="1">
    <source>
        <dbReference type="ARBA" id="ARBA00022679"/>
    </source>
</evidence>
<dbReference type="GO" id="GO:0110031">
    <property type="term" value="P:negative regulation of G2/MI transition of meiotic cell cycle"/>
    <property type="evidence" value="ECO:0007669"/>
    <property type="project" value="TreeGrafter"/>
</dbReference>
<keyword evidence="8" id="KW-1185">Reference proteome</keyword>
<evidence type="ECO:0000313" key="7">
    <source>
        <dbReference type="EMBL" id="KAF2183995.1"/>
    </source>
</evidence>
<dbReference type="PANTHER" id="PTHR11042">
    <property type="entry name" value="EUKARYOTIC TRANSLATION INITIATION FACTOR 2-ALPHA KINASE EIF2-ALPHA KINASE -RELATED"/>
    <property type="match status" value="1"/>
</dbReference>
<dbReference type="InterPro" id="IPR050339">
    <property type="entry name" value="CC_SR_Kinase"/>
</dbReference>
<dbReference type="InterPro" id="IPR008271">
    <property type="entry name" value="Ser/Thr_kinase_AS"/>
</dbReference>
<dbReference type="InterPro" id="IPR011009">
    <property type="entry name" value="Kinase-like_dom_sf"/>
</dbReference>
<dbReference type="EMBL" id="ML994640">
    <property type="protein sequence ID" value="KAF2183995.1"/>
    <property type="molecule type" value="Genomic_DNA"/>
</dbReference>
<dbReference type="PROSITE" id="PS00108">
    <property type="entry name" value="PROTEIN_KINASE_ST"/>
    <property type="match status" value="1"/>
</dbReference>
<feature type="domain" description="Protein kinase" evidence="6">
    <location>
        <begin position="21"/>
        <end position="245"/>
    </location>
</feature>
<evidence type="ECO:0000256" key="3">
    <source>
        <dbReference type="ARBA" id="ARBA00022777"/>
    </source>
</evidence>
<sequence>MATDNNTGFHQEYTEAKQIPYIQVQYIGFGAAGVVDEVRKEGRAYARKIITLERDRQDREVQIRQIEQEVNILRGLQHKHLVRFVATYLFRSNYAIIVDPLADRNLEDHLKDAIQHDEAREQISAWFRCLTNGLGYLHESGIRHRDIKPSNILVKDGTVLFADFNISTRSLKRTVPTTMVGRPRARTPEYCAPEVEEGHTRGLSADIFSLGAVFLEMLTVYSNPGTLEELRSRLQTDVSRSFAKN</sequence>
<dbReference type="InterPro" id="IPR000719">
    <property type="entry name" value="Prot_kinase_dom"/>
</dbReference>
<protein>
    <submittedName>
        <fullName evidence="7">Kinase-like protein</fullName>
    </submittedName>
</protein>
<evidence type="ECO:0000256" key="4">
    <source>
        <dbReference type="ARBA" id="ARBA00022840"/>
    </source>
</evidence>
<evidence type="ECO:0000259" key="6">
    <source>
        <dbReference type="PROSITE" id="PS50011"/>
    </source>
</evidence>
<keyword evidence="1" id="KW-0808">Transferase</keyword>
<dbReference type="PROSITE" id="PS50011">
    <property type="entry name" value="PROTEIN_KINASE_DOM"/>
    <property type="match status" value="1"/>
</dbReference>
<dbReference type="GO" id="GO:0004672">
    <property type="term" value="F:protein kinase activity"/>
    <property type="evidence" value="ECO:0007669"/>
    <property type="project" value="InterPro"/>
</dbReference>
<dbReference type="GO" id="GO:0005634">
    <property type="term" value="C:nucleus"/>
    <property type="evidence" value="ECO:0007669"/>
    <property type="project" value="TreeGrafter"/>
</dbReference>
<dbReference type="Gene3D" id="1.10.510.10">
    <property type="entry name" value="Transferase(Phosphotransferase) domain 1"/>
    <property type="match status" value="1"/>
</dbReference>
<dbReference type="Proteomes" id="UP000800200">
    <property type="component" value="Unassembled WGS sequence"/>
</dbReference>
<organism evidence="7 8">
    <name type="scientific">Zopfia rhizophila CBS 207.26</name>
    <dbReference type="NCBI Taxonomy" id="1314779"/>
    <lineage>
        <taxon>Eukaryota</taxon>
        <taxon>Fungi</taxon>
        <taxon>Dikarya</taxon>
        <taxon>Ascomycota</taxon>
        <taxon>Pezizomycotina</taxon>
        <taxon>Dothideomycetes</taxon>
        <taxon>Dothideomycetes incertae sedis</taxon>
        <taxon>Zopfiaceae</taxon>
        <taxon>Zopfia</taxon>
    </lineage>
</organism>
<keyword evidence="3 7" id="KW-0418">Kinase</keyword>
<accession>A0A6A6DYZ6</accession>
<dbReference type="GO" id="GO:0005524">
    <property type="term" value="F:ATP binding"/>
    <property type="evidence" value="ECO:0007669"/>
    <property type="project" value="UniProtKB-KW"/>
</dbReference>
<keyword evidence="2" id="KW-0547">Nucleotide-binding</keyword>
<dbReference type="AlphaFoldDB" id="A0A6A6DYZ6"/>
<dbReference type="OrthoDB" id="4062651at2759"/>
<feature type="non-terminal residue" evidence="7">
    <location>
        <position position="245"/>
    </location>
</feature>
<name>A0A6A6DYZ6_9PEZI</name>
<dbReference type="SMART" id="SM00220">
    <property type="entry name" value="S_TKc"/>
    <property type="match status" value="1"/>
</dbReference>
<dbReference type="PANTHER" id="PTHR11042:SF190">
    <property type="entry name" value="MITOSIS INHIBITOR PROTEIN KINASE MIK1"/>
    <property type="match status" value="1"/>
</dbReference>
<keyword evidence="4" id="KW-0067">ATP-binding</keyword>
<evidence type="ECO:0000313" key="8">
    <source>
        <dbReference type="Proteomes" id="UP000800200"/>
    </source>
</evidence>
<dbReference type="CDD" id="cd00180">
    <property type="entry name" value="PKc"/>
    <property type="match status" value="1"/>
</dbReference>
<dbReference type="SUPFAM" id="SSF56112">
    <property type="entry name" value="Protein kinase-like (PK-like)"/>
    <property type="match status" value="1"/>
</dbReference>